<reference evidence="2 3" key="1">
    <citation type="submission" date="2020-08" db="EMBL/GenBank/DDBJ databases">
        <title>Genomic Encyclopedia of Type Strains, Phase IV (KMG-IV): sequencing the most valuable type-strain genomes for metagenomic binning, comparative biology and taxonomic classification.</title>
        <authorList>
            <person name="Goeker M."/>
        </authorList>
    </citation>
    <scope>NUCLEOTIDE SEQUENCE [LARGE SCALE GENOMIC DNA]</scope>
    <source>
        <strain evidence="2 3">DSM 12251</strain>
    </source>
</reference>
<dbReference type="Proteomes" id="UP000534294">
    <property type="component" value="Unassembled WGS sequence"/>
</dbReference>
<sequence length="205" mass="23317">MDCRRSRTSDPEKWIATCPEGSKAVCEELRDLIFRWEPDLKESINSNMLCYSLKKRVCGISGFKDHAQLTFYRGSDLPDPTHLFNHGLENASIHSLDLPNGLEGLNLRALRSLLRAAVLLDAEPTQPKPPAPPREEWPMPEALAARLKKNPAAAAFYDQLKPTYQREYKVWVGMAKQPDTIAKRLDETLRALAARKKWAQRKDAH</sequence>
<dbReference type="RefSeq" id="WP_184205063.1">
    <property type="nucleotide sequence ID" value="NZ_JACHIF010000001.1"/>
</dbReference>
<evidence type="ECO:0000259" key="1">
    <source>
        <dbReference type="Pfam" id="PF08818"/>
    </source>
</evidence>
<organism evidence="2 3">
    <name type="scientific">Prosthecobacter dejongeii</name>
    <dbReference type="NCBI Taxonomy" id="48465"/>
    <lineage>
        <taxon>Bacteria</taxon>
        <taxon>Pseudomonadati</taxon>
        <taxon>Verrucomicrobiota</taxon>
        <taxon>Verrucomicrobiia</taxon>
        <taxon>Verrucomicrobiales</taxon>
        <taxon>Verrucomicrobiaceae</taxon>
        <taxon>Prosthecobacter</taxon>
    </lineage>
</organism>
<gene>
    <name evidence="2" type="ORF">HNQ64_000551</name>
</gene>
<name>A0A7W8DNH1_9BACT</name>
<comment type="caution">
    <text evidence="2">The sequence shown here is derived from an EMBL/GenBank/DDBJ whole genome shotgun (WGS) entry which is preliminary data.</text>
</comment>
<dbReference type="InterPro" id="IPR014922">
    <property type="entry name" value="YdhG-like"/>
</dbReference>
<proteinExistence type="predicted"/>
<feature type="domain" description="YdhG-like" evidence="1">
    <location>
        <begin position="23"/>
        <end position="118"/>
    </location>
</feature>
<accession>A0A7W8DNH1</accession>
<dbReference type="AlphaFoldDB" id="A0A7W8DNH1"/>
<protein>
    <submittedName>
        <fullName evidence="2">Uncharacterized protein YdeI (YjbR/CyaY-like superfamily)</fullName>
    </submittedName>
</protein>
<dbReference type="SUPFAM" id="SSF159888">
    <property type="entry name" value="YdhG-like"/>
    <property type="match status" value="1"/>
</dbReference>
<dbReference type="EMBL" id="JACHIF010000001">
    <property type="protein sequence ID" value="MBB5036317.1"/>
    <property type="molecule type" value="Genomic_DNA"/>
</dbReference>
<evidence type="ECO:0000313" key="2">
    <source>
        <dbReference type="EMBL" id="MBB5036317.1"/>
    </source>
</evidence>
<evidence type="ECO:0000313" key="3">
    <source>
        <dbReference type="Proteomes" id="UP000534294"/>
    </source>
</evidence>
<dbReference type="Pfam" id="PF08818">
    <property type="entry name" value="DUF1801"/>
    <property type="match status" value="1"/>
</dbReference>
<keyword evidence="3" id="KW-1185">Reference proteome</keyword>
<dbReference type="Pfam" id="PF13376">
    <property type="entry name" value="OmdA"/>
    <property type="match status" value="1"/>
</dbReference>
<dbReference type="Gene3D" id="3.90.1150.200">
    <property type="match status" value="1"/>
</dbReference>